<dbReference type="RefSeq" id="XP_023630480.1">
    <property type="nucleotide sequence ID" value="XM_023774712.1"/>
</dbReference>
<feature type="domain" description="Glycoside hydrolase family 5" evidence="9">
    <location>
        <begin position="46"/>
        <end position="250"/>
    </location>
</feature>
<keyword evidence="7" id="KW-0378">Hydrolase</keyword>
<dbReference type="GO" id="GO:0046355">
    <property type="term" value="P:mannan catabolic process"/>
    <property type="evidence" value="ECO:0007669"/>
    <property type="project" value="UniProtKB-ARBA"/>
</dbReference>
<dbReference type="SUPFAM" id="SSF51445">
    <property type="entry name" value="(Trans)glycosidases"/>
    <property type="match status" value="1"/>
</dbReference>
<dbReference type="OrthoDB" id="428177at2759"/>
<organism evidence="10 11">
    <name type="scientific">Ramularia collo-cygni</name>
    <dbReference type="NCBI Taxonomy" id="112498"/>
    <lineage>
        <taxon>Eukaryota</taxon>
        <taxon>Fungi</taxon>
        <taxon>Dikarya</taxon>
        <taxon>Ascomycota</taxon>
        <taxon>Pezizomycotina</taxon>
        <taxon>Dothideomycetes</taxon>
        <taxon>Dothideomycetidae</taxon>
        <taxon>Mycosphaerellales</taxon>
        <taxon>Mycosphaerellaceae</taxon>
        <taxon>Ramularia</taxon>
    </lineage>
</organism>
<keyword evidence="8" id="KW-0326">Glycosidase</keyword>
<dbReference type="InterPro" id="IPR001547">
    <property type="entry name" value="Glyco_hydro_5"/>
</dbReference>
<evidence type="ECO:0000256" key="7">
    <source>
        <dbReference type="ARBA" id="ARBA00022801"/>
    </source>
</evidence>
<protein>
    <recommendedName>
        <fullName evidence="4">mannan endo-1,4-beta-mannosidase</fullName>
        <ecNumber evidence="4">3.2.1.78</ecNumber>
    </recommendedName>
</protein>
<evidence type="ECO:0000256" key="4">
    <source>
        <dbReference type="ARBA" id="ARBA00012706"/>
    </source>
</evidence>
<name>A0A2D3V307_9PEZI</name>
<reference evidence="10 11" key="1">
    <citation type="submission" date="2016-03" db="EMBL/GenBank/DDBJ databases">
        <authorList>
            <person name="Ploux O."/>
        </authorList>
    </citation>
    <scope>NUCLEOTIDE SEQUENCE [LARGE SCALE GENOMIC DNA]</scope>
    <source>
        <strain evidence="10 11">URUG2</strain>
    </source>
</reference>
<dbReference type="GO" id="GO:0016985">
    <property type="term" value="F:mannan endo-1,4-beta-mannosidase activity"/>
    <property type="evidence" value="ECO:0007669"/>
    <property type="project" value="UniProtKB-EC"/>
</dbReference>
<evidence type="ECO:0000256" key="6">
    <source>
        <dbReference type="ARBA" id="ARBA00022729"/>
    </source>
</evidence>
<dbReference type="Gene3D" id="3.20.20.80">
    <property type="entry name" value="Glycosidases"/>
    <property type="match status" value="1"/>
</dbReference>
<evidence type="ECO:0000256" key="3">
    <source>
        <dbReference type="ARBA" id="ARBA00005641"/>
    </source>
</evidence>
<dbReference type="Pfam" id="PF26410">
    <property type="entry name" value="GH5_mannosidase"/>
    <property type="match status" value="1"/>
</dbReference>
<evidence type="ECO:0000256" key="8">
    <source>
        <dbReference type="ARBA" id="ARBA00023295"/>
    </source>
</evidence>
<dbReference type="GeneID" id="35604541"/>
<accession>A0A2D3V307</accession>
<keyword evidence="5" id="KW-0964">Secreted</keyword>
<proteinExistence type="inferred from homology"/>
<evidence type="ECO:0000313" key="11">
    <source>
        <dbReference type="Proteomes" id="UP000225277"/>
    </source>
</evidence>
<evidence type="ECO:0000313" key="10">
    <source>
        <dbReference type="EMBL" id="CZT23756.1"/>
    </source>
</evidence>
<keyword evidence="11" id="KW-1185">Reference proteome</keyword>
<comment type="similarity">
    <text evidence="3">Belongs to the glycosyl hydrolase 5 (cellulase A) family.</text>
</comment>
<dbReference type="EC" id="3.2.1.78" evidence="4"/>
<evidence type="ECO:0000256" key="2">
    <source>
        <dbReference type="ARBA" id="ARBA00004613"/>
    </source>
</evidence>
<dbReference type="Proteomes" id="UP000225277">
    <property type="component" value="Unassembled WGS sequence"/>
</dbReference>
<sequence length="368" mass="40980">MKVSYALSAFAGLSSSVSAYQSFAGSNLYYAAGLSTDEQKTLFTGLQEADVQVLRVWLDGETSPQKGTKFTSYPSLEGQNPEKYDDTVLNNLDGFMANAHDYGIKLIVSFYSYNALRPDENGNHQDFYGTYYGTGYFYSDPQAITYYKNRIAHVMSHVNPNNGKTWAESSEYIFAFETQNEADHDDKNTDALIAWQCEIAGAIKSNLNGSTDILTTTGGSSYVGDSVRDAYFSCDALDMIAIHAYDTNNDLTTGNLAKYVTNAVKNNKKLIMQEWGICYYNTDNKNCFKGDKQDSGTRDSLIKTYYDNIAQAGLPAMYWEIVPNAVPHGGDYDFEIGIGQENWEAYKEAVQAALSVPSQFDFSKWLPK</sequence>
<comment type="catalytic activity">
    <reaction evidence="1">
        <text>Random hydrolysis of (1-&gt;4)-beta-D-mannosidic linkages in mannans, galactomannans and glucomannans.</text>
        <dbReference type="EC" id="3.2.1.78"/>
    </reaction>
</comment>
<evidence type="ECO:0000256" key="5">
    <source>
        <dbReference type="ARBA" id="ARBA00022525"/>
    </source>
</evidence>
<comment type="subcellular location">
    <subcellularLocation>
        <location evidence="2">Secreted</location>
    </subcellularLocation>
</comment>
<dbReference type="AlphaFoldDB" id="A0A2D3V307"/>
<keyword evidence="6" id="KW-0732">Signal</keyword>
<dbReference type="InterPro" id="IPR017853">
    <property type="entry name" value="GH"/>
</dbReference>
<dbReference type="PANTHER" id="PTHR31451">
    <property type="match status" value="1"/>
</dbReference>
<dbReference type="EMBL" id="FJUY01000018">
    <property type="protein sequence ID" value="CZT23756.1"/>
    <property type="molecule type" value="Genomic_DNA"/>
</dbReference>
<dbReference type="InterPro" id="IPR045053">
    <property type="entry name" value="MAN-like"/>
</dbReference>
<evidence type="ECO:0000259" key="9">
    <source>
        <dbReference type="Pfam" id="PF26410"/>
    </source>
</evidence>
<dbReference type="STRING" id="112498.A0A2D3V307"/>
<evidence type="ECO:0000256" key="1">
    <source>
        <dbReference type="ARBA" id="ARBA00001678"/>
    </source>
</evidence>
<dbReference type="PANTHER" id="PTHR31451:SF39">
    <property type="entry name" value="MANNAN ENDO-1,4-BETA-MANNOSIDASE 1"/>
    <property type="match status" value="1"/>
</dbReference>
<dbReference type="GO" id="GO:0005576">
    <property type="term" value="C:extracellular region"/>
    <property type="evidence" value="ECO:0007669"/>
    <property type="project" value="UniProtKB-SubCell"/>
</dbReference>
<gene>
    <name evidence="10" type="ORF">RCC_09470</name>
</gene>